<reference evidence="1" key="2">
    <citation type="journal article" date="2015" name="Data Brief">
        <title>Shoot transcriptome of the giant reed, Arundo donax.</title>
        <authorList>
            <person name="Barrero R.A."/>
            <person name="Guerrero F.D."/>
            <person name="Moolhuijzen P."/>
            <person name="Goolsby J.A."/>
            <person name="Tidwell J."/>
            <person name="Bellgard S.E."/>
            <person name="Bellgard M.I."/>
        </authorList>
    </citation>
    <scope>NUCLEOTIDE SEQUENCE</scope>
    <source>
        <tissue evidence="1">Shoot tissue taken approximately 20 cm above the soil surface</tissue>
    </source>
</reference>
<dbReference type="AlphaFoldDB" id="A0A0A9BC51"/>
<dbReference type="EMBL" id="GBRH01238172">
    <property type="protein sequence ID" value="JAD59723.1"/>
    <property type="molecule type" value="Transcribed_RNA"/>
</dbReference>
<name>A0A0A9BC51_ARUDO</name>
<protein>
    <submittedName>
        <fullName evidence="1">Uncharacterized protein</fullName>
    </submittedName>
</protein>
<proteinExistence type="predicted"/>
<sequence>MQLKIIKMHTNTGLIWRSQSGMSNAYIVFQLKRMGNFLLPVTTAR</sequence>
<evidence type="ECO:0000313" key="1">
    <source>
        <dbReference type="EMBL" id="JAD59723.1"/>
    </source>
</evidence>
<accession>A0A0A9BC51</accession>
<reference evidence="1" key="1">
    <citation type="submission" date="2014-09" db="EMBL/GenBank/DDBJ databases">
        <authorList>
            <person name="Magalhaes I.L.F."/>
            <person name="Oliveira U."/>
            <person name="Santos F.R."/>
            <person name="Vidigal T.H.D.A."/>
            <person name="Brescovit A.D."/>
            <person name="Santos A.J."/>
        </authorList>
    </citation>
    <scope>NUCLEOTIDE SEQUENCE</scope>
    <source>
        <tissue evidence="1">Shoot tissue taken approximately 20 cm above the soil surface</tissue>
    </source>
</reference>
<organism evidence="1">
    <name type="scientific">Arundo donax</name>
    <name type="common">Giant reed</name>
    <name type="synonym">Donax arundinaceus</name>
    <dbReference type="NCBI Taxonomy" id="35708"/>
    <lineage>
        <taxon>Eukaryota</taxon>
        <taxon>Viridiplantae</taxon>
        <taxon>Streptophyta</taxon>
        <taxon>Embryophyta</taxon>
        <taxon>Tracheophyta</taxon>
        <taxon>Spermatophyta</taxon>
        <taxon>Magnoliopsida</taxon>
        <taxon>Liliopsida</taxon>
        <taxon>Poales</taxon>
        <taxon>Poaceae</taxon>
        <taxon>PACMAD clade</taxon>
        <taxon>Arundinoideae</taxon>
        <taxon>Arundineae</taxon>
        <taxon>Arundo</taxon>
    </lineage>
</organism>